<name>A0A350P1S8_9ALTE</name>
<feature type="domain" description="Bbp19-like phage" evidence="1">
    <location>
        <begin position="27"/>
        <end position="74"/>
    </location>
</feature>
<organism evidence="2 3">
    <name type="scientific">Alteromonas australica</name>
    <dbReference type="NCBI Taxonomy" id="589873"/>
    <lineage>
        <taxon>Bacteria</taxon>
        <taxon>Pseudomonadati</taxon>
        <taxon>Pseudomonadota</taxon>
        <taxon>Gammaproteobacteria</taxon>
        <taxon>Alteromonadales</taxon>
        <taxon>Alteromonadaceae</taxon>
        <taxon>Alteromonas/Salinimonas group</taxon>
        <taxon>Alteromonas</taxon>
    </lineage>
</organism>
<protein>
    <recommendedName>
        <fullName evidence="1">Bbp19-like phage domain-containing protein</fullName>
    </recommendedName>
</protein>
<dbReference type="Pfam" id="PF25181">
    <property type="entry name" value="Phage_Bbp19"/>
    <property type="match status" value="1"/>
</dbReference>
<evidence type="ECO:0000313" key="2">
    <source>
        <dbReference type="EMBL" id="HAW75245.1"/>
    </source>
</evidence>
<sequence length="87" mass="9889">MAESKYLSLDGYHRKFDDDKQISINIAALFKDELGKDVLKYLRSITIEAVHGAAVSDAELRHMEGQRYIVGLIESRIRHGQKAKSNE</sequence>
<dbReference type="Proteomes" id="UP000263517">
    <property type="component" value="Unassembled WGS sequence"/>
</dbReference>
<evidence type="ECO:0000259" key="1">
    <source>
        <dbReference type="Pfam" id="PF25181"/>
    </source>
</evidence>
<dbReference type="InterPro" id="IPR057447">
    <property type="entry name" value="Bbp19-like_phage"/>
</dbReference>
<dbReference type="EMBL" id="DNAN01000199">
    <property type="protein sequence ID" value="HAW75245.1"/>
    <property type="molecule type" value="Genomic_DNA"/>
</dbReference>
<dbReference type="AlphaFoldDB" id="A0A350P1S8"/>
<gene>
    <name evidence="2" type="ORF">DCW74_05845</name>
</gene>
<comment type="caution">
    <text evidence="2">The sequence shown here is derived from an EMBL/GenBank/DDBJ whole genome shotgun (WGS) entry which is preliminary data.</text>
</comment>
<accession>A0A350P1S8</accession>
<reference evidence="2 3" key="1">
    <citation type="journal article" date="2018" name="Nat. Biotechnol.">
        <title>A standardized bacterial taxonomy based on genome phylogeny substantially revises the tree of life.</title>
        <authorList>
            <person name="Parks D.H."/>
            <person name="Chuvochina M."/>
            <person name="Waite D.W."/>
            <person name="Rinke C."/>
            <person name="Skarshewski A."/>
            <person name="Chaumeil P.A."/>
            <person name="Hugenholtz P."/>
        </authorList>
    </citation>
    <scope>NUCLEOTIDE SEQUENCE [LARGE SCALE GENOMIC DNA]</scope>
    <source>
        <strain evidence="2">UBA11978</strain>
    </source>
</reference>
<proteinExistence type="predicted"/>
<evidence type="ECO:0000313" key="3">
    <source>
        <dbReference type="Proteomes" id="UP000263517"/>
    </source>
</evidence>